<evidence type="ECO:0000313" key="7">
    <source>
        <dbReference type="Proteomes" id="UP000596130"/>
    </source>
</evidence>
<evidence type="ECO:0000313" key="6">
    <source>
        <dbReference type="Proteomes" id="UP000187191"/>
    </source>
</evidence>
<keyword evidence="1 2" id="KW-0238">DNA-binding</keyword>
<dbReference type="Pfam" id="PF00440">
    <property type="entry name" value="TetR_N"/>
    <property type="match status" value="1"/>
</dbReference>
<dbReference type="Pfam" id="PF17940">
    <property type="entry name" value="TetR_C_31"/>
    <property type="match status" value="1"/>
</dbReference>
<feature type="domain" description="HTH tetR-type" evidence="3">
    <location>
        <begin position="14"/>
        <end position="74"/>
    </location>
</feature>
<dbReference type="AlphaFoldDB" id="A0A1P8TK07"/>
<dbReference type="EMBL" id="CP065959">
    <property type="protein sequence ID" value="QQC89679.1"/>
    <property type="molecule type" value="Genomic_DNA"/>
</dbReference>
<keyword evidence="6" id="KW-1185">Reference proteome</keyword>
<evidence type="ECO:0000313" key="4">
    <source>
        <dbReference type="EMBL" id="APY87925.1"/>
    </source>
</evidence>
<evidence type="ECO:0000259" key="3">
    <source>
        <dbReference type="PROSITE" id="PS50977"/>
    </source>
</evidence>
<dbReference type="PANTHER" id="PTHR30055">
    <property type="entry name" value="HTH-TYPE TRANSCRIPTIONAL REGULATOR RUTR"/>
    <property type="match status" value="1"/>
</dbReference>
<dbReference type="GO" id="GO:0000976">
    <property type="term" value="F:transcription cis-regulatory region binding"/>
    <property type="evidence" value="ECO:0007669"/>
    <property type="project" value="TreeGrafter"/>
</dbReference>
<dbReference type="Gene3D" id="1.10.357.10">
    <property type="entry name" value="Tetracycline Repressor, domain 2"/>
    <property type="match status" value="1"/>
</dbReference>
<feature type="DNA-binding region" description="H-T-H motif" evidence="2">
    <location>
        <begin position="37"/>
        <end position="56"/>
    </location>
</feature>
<dbReference type="InterPro" id="IPR050109">
    <property type="entry name" value="HTH-type_TetR-like_transc_reg"/>
</dbReference>
<dbReference type="KEGG" id="ssia:A7J05_21430"/>
<dbReference type="PANTHER" id="PTHR30055:SF148">
    <property type="entry name" value="TETR-FAMILY TRANSCRIPTIONAL REGULATOR"/>
    <property type="match status" value="1"/>
</dbReference>
<dbReference type="PROSITE" id="PS50977">
    <property type="entry name" value="HTH_TETR_2"/>
    <property type="match status" value="1"/>
</dbReference>
<dbReference type="InterPro" id="IPR001647">
    <property type="entry name" value="HTH_TetR"/>
</dbReference>
<proteinExistence type="predicted"/>
<dbReference type="InterPro" id="IPR041583">
    <property type="entry name" value="TetR_C_31"/>
</dbReference>
<gene>
    <name evidence="4" type="ORF">A7J05_21430</name>
    <name evidence="5" type="ORF">I8755_15545</name>
</gene>
<dbReference type="GO" id="GO:0003700">
    <property type="term" value="F:DNA-binding transcription factor activity"/>
    <property type="evidence" value="ECO:0007669"/>
    <property type="project" value="TreeGrafter"/>
</dbReference>
<dbReference type="SUPFAM" id="SSF46689">
    <property type="entry name" value="Homeodomain-like"/>
    <property type="match status" value="1"/>
</dbReference>
<evidence type="ECO:0000313" key="5">
    <source>
        <dbReference type="EMBL" id="QQC89679.1"/>
    </source>
</evidence>
<dbReference type="Proteomes" id="UP000187191">
    <property type="component" value="Chromosome"/>
</dbReference>
<accession>A0A1P8TK07</accession>
<evidence type="ECO:0000256" key="2">
    <source>
        <dbReference type="PROSITE-ProRule" id="PRU00335"/>
    </source>
</evidence>
<dbReference type="RefSeq" id="WP_076685783.1">
    <property type="nucleotide sequence ID" value="NZ_CP015588.1"/>
</dbReference>
<dbReference type="EMBL" id="CP015588">
    <property type="protein sequence ID" value="APY87925.1"/>
    <property type="molecule type" value="Genomic_DNA"/>
</dbReference>
<dbReference type="InterPro" id="IPR009057">
    <property type="entry name" value="Homeodomain-like_sf"/>
</dbReference>
<dbReference type="SUPFAM" id="SSF48498">
    <property type="entry name" value="Tetracyclin repressor-like, C-terminal domain"/>
    <property type="match status" value="1"/>
</dbReference>
<dbReference type="OrthoDB" id="5242433at2"/>
<protein>
    <submittedName>
        <fullName evidence="4">TetR family transcriptional regulator</fullName>
    </submittedName>
    <submittedName>
        <fullName evidence="5">TetR/AcrR family transcriptional regulator</fullName>
    </submittedName>
</protein>
<dbReference type="InterPro" id="IPR036271">
    <property type="entry name" value="Tet_transcr_reg_TetR-rel_C_sf"/>
</dbReference>
<dbReference type="Proteomes" id="UP000596130">
    <property type="component" value="Chromosome"/>
</dbReference>
<reference evidence="5 7" key="2">
    <citation type="submission" date="2020-12" db="EMBL/GenBank/DDBJ databases">
        <title>Identification and biosynthesis of polyene macrolides produced by Streptomyces alfalfae Men-myco-93-63.</title>
        <authorList>
            <person name="Liu D."/>
            <person name="Li Y."/>
            <person name="Liu L."/>
            <person name="Han X."/>
            <person name="Shen F."/>
        </authorList>
    </citation>
    <scope>NUCLEOTIDE SEQUENCE [LARGE SCALE GENOMIC DNA]</scope>
    <source>
        <strain evidence="5 7">Men-myco-93-63</strain>
    </source>
</reference>
<organism evidence="5 7">
    <name type="scientific">Streptomyces alfalfae</name>
    <dbReference type="NCBI Taxonomy" id="1642299"/>
    <lineage>
        <taxon>Bacteria</taxon>
        <taxon>Bacillati</taxon>
        <taxon>Actinomycetota</taxon>
        <taxon>Actinomycetes</taxon>
        <taxon>Kitasatosporales</taxon>
        <taxon>Streptomycetaceae</taxon>
        <taxon>Streptomyces</taxon>
    </lineage>
</organism>
<sequence length="202" mass="21586">MTNLVDRPTSPRGQRRRDQLVDAGVELLAESGWPGVTTRSVAERANANLGLIHYYWGGLPNLKIAIARRVGAEVFDPVTLALSSTTTVEQAHARLIELLAAPHDSRTARLTVEVIAGAAREPLLGEALREALTETRAKLRAWIKRVHPSAPDGSETVLIALLDGMLLHRMLDPDLDNGEALSALSQFLPGGPPSGATGEASP</sequence>
<name>A0A1P8TK07_9ACTN</name>
<reference evidence="4 6" key="1">
    <citation type="submission" date="2016-05" db="EMBL/GenBank/DDBJ databases">
        <authorList>
            <person name="Gu J."/>
        </authorList>
    </citation>
    <scope>NUCLEOTIDE SEQUENCE [LARGE SCALE GENOMIC DNA]</scope>
    <source>
        <strain evidence="4 6">ACCC40021</strain>
    </source>
</reference>
<evidence type="ECO:0000256" key="1">
    <source>
        <dbReference type="ARBA" id="ARBA00023125"/>
    </source>
</evidence>